<evidence type="ECO:0000313" key="3">
    <source>
        <dbReference type="Proteomes" id="UP000186074"/>
    </source>
</evidence>
<dbReference type="KEGG" id="alp:LPB137_04040"/>
<gene>
    <name evidence="2" type="ORF">LPB137_04040</name>
</gene>
<dbReference type="EMBL" id="CP019070">
    <property type="protein sequence ID" value="APW65066.1"/>
    <property type="molecule type" value="Genomic_DNA"/>
</dbReference>
<reference evidence="2 3" key="1">
    <citation type="submission" date="2017-01" db="EMBL/GenBank/DDBJ databases">
        <title>Genome sequencing of Arcobacter sp. LPB0137.</title>
        <authorList>
            <person name="Lee G.-W."/>
            <person name="Yi H."/>
        </authorList>
    </citation>
    <scope>NUCLEOTIDE SEQUENCE [LARGE SCALE GENOMIC DNA]</scope>
    <source>
        <strain evidence="2 3">LPB0137</strain>
    </source>
</reference>
<dbReference type="Proteomes" id="UP000186074">
    <property type="component" value="Chromosome"/>
</dbReference>
<feature type="domain" description="MIP18 family-like" evidence="1">
    <location>
        <begin position="11"/>
        <end position="86"/>
    </location>
</feature>
<organism evidence="2 3">
    <name type="scientific">Poseidonibacter parvus</name>
    <dbReference type="NCBI Taxonomy" id="1850254"/>
    <lineage>
        <taxon>Bacteria</taxon>
        <taxon>Pseudomonadati</taxon>
        <taxon>Campylobacterota</taxon>
        <taxon>Epsilonproteobacteria</taxon>
        <taxon>Campylobacterales</taxon>
        <taxon>Arcobacteraceae</taxon>
        <taxon>Poseidonibacter</taxon>
    </lineage>
</organism>
<dbReference type="PANTHER" id="PTHR42831">
    <property type="entry name" value="FE-S PROTEIN MATURATION AUXILIARY FACTOR YITW"/>
    <property type="match status" value="1"/>
</dbReference>
<dbReference type="OrthoDB" id="9805360at2"/>
<protein>
    <submittedName>
        <fullName evidence="2">FeS assembly SUF system protein</fullName>
    </submittedName>
</protein>
<dbReference type="Pfam" id="PF01883">
    <property type="entry name" value="FeS_assembly_P"/>
    <property type="match status" value="1"/>
</dbReference>
<evidence type="ECO:0000259" key="1">
    <source>
        <dbReference type="Pfam" id="PF01883"/>
    </source>
</evidence>
<dbReference type="Gene3D" id="3.30.300.130">
    <property type="entry name" value="Fe-S cluster assembly (FSCA)"/>
    <property type="match status" value="1"/>
</dbReference>
<sequence>MAEDYNFDEIKEKIIENLKKVFDPEIPVNVYDLGLIYEINLSIKDDILDCVIMMTLTSPACPVAGTIMEQVRLVTLAVPEVEAAKVHITFSPRWTNEMVSEEGKEIMAVSGAVI</sequence>
<dbReference type="PANTHER" id="PTHR42831:SF1">
    <property type="entry name" value="FE-S PROTEIN MATURATION AUXILIARY FACTOR YITW"/>
    <property type="match status" value="1"/>
</dbReference>
<dbReference type="STRING" id="1850254.LPB137_04040"/>
<dbReference type="RefSeq" id="WP_076084696.1">
    <property type="nucleotide sequence ID" value="NZ_CP019070.1"/>
</dbReference>
<name>A0A1P8KKM8_9BACT</name>
<evidence type="ECO:0000313" key="2">
    <source>
        <dbReference type="EMBL" id="APW65066.1"/>
    </source>
</evidence>
<proteinExistence type="predicted"/>
<dbReference type="SUPFAM" id="SSF117916">
    <property type="entry name" value="Fe-S cluster assembly (FSCA) domain-like"/>
    <property type="match status" value="1"/>
</dbReference>
<dbReference type="InterPro" id="IPR034904">
    <property type="entry name" value="FSCA_dom_sf"/>
</dbReference>
<dbReference type="InterPro" id="IPR002744">
    <property type="entry name" value="MIP18-like"/>
</dbReference>
<accession>A0A1P8KKM8</accession>
<dbReference type="InterPro" id="IPR052339">
    <property type="entry name" value="Fe-S_Maturation_MIP18"/>
</dbReference>
<dbReference type="AlphaFoldDB" id="A0A1P8KKM8"/>
<keyword evidence="3" id="KW-1185">Reference proteome</keyword>